<dbReference type="InterPro" id="IPR036390">
    <property type="entry name" value="WH_DNA-bd_sf"/>
</dbReference>
<evidence type="ECO:0000313" key="2">
    <source>
        <dbReference type="Proteomes" id="UP000198860"/>
    </source>
</evidence>
<evidence type="ECO:0000313" key="1">
    <source>
        <dbReference type="EMBL" id="SDO37086.1"/>
    </source>
</evidence>
<dbReference type="PROSITE" id="PS01332">
    <property type="entry name" value="HTH_RRF2_1"/>
    <property type="match status" value="1"/>
</dbReference>
<dbReference type="SUPFAM" id="SSF46785">
    <property type="entry name" value="Winged helix' DNA-binding domain"/>
    <property type="match status" value="1"/>
</dbReference>
<dbReference type="OrthoDB" id="32510at2"/>
<sequence>MSDKMNNVRWFSMALKALIVLAENEGRCPSGKLAEKLESQSVYLRKILTHLVKAGIISAKEGRDGGYSLSKKTEDIKLSEVYEAISAETVVKDYFETEGKHCFSGTSQQSLCDLQREMETWILEGLQSKSLSDLIEQ</sequence>
<accession>A0A1H0J050</accession>
<dbReference type="Gene3D" id="1.10.10.10">
    <property type="entry name" value="Winged helix-like DNA-binding domain superfamily/Winged helix DNA-binding domain"/>
    <property type="match status" value="1"/>
</dbReference>
<dbReference type="Proteomes" id="UP000198860">
    <property type="component" value="Unassembled WGS sequence"/>
</dbReference>
<dbReference type="GO" id="GO:0003700">
    <property type="term" value="F:DNA-binding transcription factor activity"/>
    <property type="evidence" value="ECO:0007669"/>
    <property type="project" value="TreeGrafter"/>
</dbReference>
<dbReference type="InterPro" id="IPR000944">
    <property type="entry name" value="Tscrpt_reg_Rrf2"/>
</dbReference>
<dbReference type="RefSeq" id="WP_089651642.1">
    <property type="nucleotide sequence ID" value="NZ_FNIZ01000004.1"/>
</dbReference>
<dbReference type="InterPro" id="IPR030489">
    <property type="entry name" value="TR_Rrf2-type_CS"/>
</dbReference>
<dbReference type="PANTHER" id="PTHR33221">
    <property type="entry name" value="WINGED HELIX-TURN-HELIX TRANSCRIPTIONAL REGULATOR, RRF2 FAMILY"/>
    <property type="match status" value="1"/>
</dbReference>
<dbReference type="PROSITE" id="PS51197">
    <property type="entry name" value="HTH_RRF2_2"/>
    <property type="match status" value="1"/>
</dbReference>
<keyword evidence="2" id="KW-1185">Reference proteome</keyword>
<dbReference type="InterPro" id="IPR036388">
    <property type="entry name" value="WH-like_DNA-bd_sf"/>
</dbReference>
<reference evidence="2" key="1">
    <citation type="submission" date="2016-10" db="EMBL/GenBank/DDBJ databases">
        <authorList>
            <person name="Varghese N."/>
            <person name="Submissions S."/>
        </authorList>
    </citation>
    <scope>NUCLEOTIDE SEQUENCE [LARGE SCALE GENOMIC DNA]</scope>
    <source>
        <strain evidence="2">CGMCC 1.3703</strain>
    </source>
</reference>
<dbReference type="PANTHER" id="PTHR33221:SF15">
    <property type="entry name" value="HTH-TYPE TRANSCRIPTIONAL REGULATOR YWGB-RELATED"/>
    <property type="match status" value="1"/>
</dbReference>
<dbReference type="EMBL" id="FNIZ01000004">
    <property type="protein sequence ID" value="SDO37086.1"/>
    <property type="molecule type" value="Genomic_DNA"/>
</dbReference>
<organism evidence="1 2">
    <name type="scientific">Halobacillus aidingensis</name>
    <dbReference type="NCBI Taxonomy" id="240303"/>
    <lineage>
        <taxon>Bacteria</taxon>
        <taxon>Bacillati</taxon>
        <taxon>Bacillota</taxon>
        <taxon>Bacilli</taxon>
        <taxon>Bacillales</taxon>
        <taxon>Bacillaceae</taxon>
        <taxon>Halobacillus</taxon>
    </lineage>
</organism>
<proteinExistence type="predicted"/>
<dbReference type="Pfam" id="PF02082">
    <property type="entry name" value="Rrf2"/>
    <property type="match status" value="1"/>
</dbReference>
<dbReference type="STRING" id="240303.SAMN05421677_104242"/>
<dbReference type="AlphaFoldDB" id="A0A1H0J050"/>
<dbReference type="NCBIfam" id="TIGR00738">
    <property type="entry name" value="rrf2_super"/>
    <property type="match status" value="1"/>
</dbReference>
<gene>
    <name evidence="1" type="ORF">SAMN05421677_104242</name>
</gene>
<dbReference type="GO" id="GO:0005829">
    <property type="term" value="C:cytosol"/>
    <property type="evidence" value="ECO:0007669"/>
    <property type="project" value="TreeGrafter"/>
</dbReference>
<name>A0A1H0J050_HALAD</name>
<protein>
    <submittedName>
        <fullName evidence="1">Rrf2 family protein</fullName>
    </submittedName>
</protein>